<reference evidence="13" key="1">
    <citation type="submission" date="2017-02" db="UniProtKB">
        <authorList>
            <consortium name="WormBaseParasite"/>
        </authorList>
    </citation>
    <scope>IDENTIFICATION</scope>
</reference>
<dbReference type="PANTHER" id="PTHR12326:SF12">
    <property type="entry name" value="PLECKSTRIN HOMOLOGY AND RUN DOMAIN CONTAINING M1"/>
    <property type="match status" value="1"/>
</dbReference>
<evidence type="ECO:0000256" key="2">
    <source>
        <dbReference type="ARBA" id="ARBA00022553"/>
    </source>
</evidence>
<keyword evidence="3" id="KW-0479">Metal-binding</keyword>
<feature type="domain" description="RUN" evidence="10">
    <location>
        <begin position="26"/>
        <end position="160"/>
    </location>
</feature>
<dbReference type="OrthoDB" id="62364at2759"/>
<keyword evidence="8" id="KW-0072">Autophagy</keyword>
<dbReference type="SUPFAM" id="SSF140741">
    <property type="entry name" value="RUN domain-like"/>
    <property type="match status" value="1"/>
</dbReference>
<accession>A0A0N4VAL3</accession>
<organism evidence="13">
    <name type="scientific">Enterobius vermicularis</name>
    <name type="common">Human pinworm</name>
    <dbReference type="NCBI Taxonomy" id="51028"/>
    <lineage>
        <taxon>Eukaryota</taxon>
        <taxon>Metazoa</taxon>
        <taxon>Ecdysozoa</taxon>
        <taxon>Nematoda</taxon>
        <taxon>Chromadorea</taxon>
        <taxon>Rhabditida</taxon>
        <taxon>Spirurina</taxon>
        <taxon>Oxyuridomorpha</taxon>
        <taxon>Oxyuroidea</taxon>
        <taxon>Oxyuridae</taxon>
        <taxon>Enterobius</taxon>
    </lineage>
</organism>
<dbReference type="PROSITE" id="PS50826">
    <property type="entry name" value="RUN"/>
    <property type="match status" value="1"/>
</dbReference>
<keyword evidence="6" id="KW-0863">Zinc-finger</keyword>
<reference evidence="11 12" key="2">
    <citation type="submission" date="2018-10" db="EMBL/GenBank/DDBJ databases">
        <authorList>
            <consortium name="Pathogen Informatics"/>
        </authorList>
    </citation>
    <scope>NUCLEOTIDE SEQUENCE [LARGE SCALE GENOMIC DNA]</scope>
</reference>
<dbReference type="AlphaFoldDB" id="A0A0N4VAL3"/>
<keyword evidence="5" id="KW-0967">Endosome</keyword>
<keyword evidence="7" id="KW-0862">Zinc</keyword>
<comment type="subcellular location">
    <subcellularLocation>
        <location evidence="1">Late endosome</location>
    </subcellularLocation>
</comment>
<feature type="domain" description="Phorbol-ester/DAG-type" evidence="9">
    <location>
        <begin position="495"/>
        <end position="550"/>
    </location>
</feature>
<dbReference type="EMBL" id="UXUI01008747">
    <property type="protein sequence ID" value="VDD92277.1"/>
    <property type="molecule type" value="Genomic_DNA"/>
</dbReference>
<sequence>MMALTNDKIKANLCRELKLALKNAALEIPEATITLCSVIEAIFIHGLKDPFFVKGSRYAKYPEPNFWPFLYKFTHKSIKQQIDSLNQIRTEIGKARAWIRIVLNENSMEHYLRLFARDPQSFSAFYHKYAFLRDFENYNVMTGYMKGIANITIDAPVNSSFLNNWTPTPLILAGLVTGKPARSEVEEIGEPALNLIELDAAAEPRSFIKPSKSLHFSKSNSLYLLCFCTHFVIFFVLALCSVDEDELSSVYSHPSMMEGGNVRPYTLLLSSTPERNEILSHIVPEASGFTTDAYQVCDVVFIEEEDMNGEDECGISRELIPLLTEIAHSAGLAEQDFRCPLCSKSIGPTFSPYRVCGLDGKYYCTNCCRKSDQSIIPSRLIHNWDSRPYPVCRGNLSFLRAVEDRPIIRLDKVNPSLYDHCPTMKKILNLREKLSSAAMYLLSCRQSVAEDLRLRLWPKEYLYNDIHLYSFSDFQCALSGQLEGHLNSIIRYAVNHIFHCKLCVQKGFFCEICSSREVIYPFQVETTVKCATCFSVYHKRCYESDHCRKCARREHYAERVSSLGDHLPLE</sequence>
<evidence type="ECO:0000313" key="13">
    <source>
        <dbReference type="WBParaSite" id="EVEC_0000752601-mRNA-1"/>
    </source>
</evidence>
<evidence type="ECO:0000259" key="10">
    <source>
        <dbReference type="PROSITE" id="PS50826"/>
    </source>
</evidence>
<evidence type="ECO:0000313" key="11">
    <source>
        <dbReference type="EMBL" id="VDD92277.1"/>
    </source>
</evidence>
<dbReference type="GO" id="GO:0006914">
    <property type="term" value="P:autophagy"/>
    <property type="evidence" value="ECO:0007669"/>
    <property type="project" value="UniProtKB-KW"/>
</dbReference>
<evidence type="ECO:0000256" key="1">
    <source>
        <dbReference type="ARBA" id="ARBA00004603"/>
    </source>
</evidence>
<dbReference type="CDD" id="cd17679">
    <property type="entry name" value="RUN_PLEKHM1"/>
    <property type="match status" value="1"/>
</dbReference>
<evidence type="ECO:0000259" key="9">
    <source>
        <dbReference type="PROSITE" id="PS50081"/>
    </source>
</evidence>
<keyword evidence="2" id="KW-0597">Phosphoprotein</keyword>
<dbReference type="Gene3D" id="1.20.58.900">
    <property type="match status" value="1"/>
</dbReference>
<dbReference type="InterPro" id="IPR004012">
    <property type="entry name" value="Run_dom"/>
</dbReference>
<dbReference type="InterPro" id="IPR047326">
    <property type="entry name" value="RUN_PLEKHM1"/>
</dbReference>
<proteinExistence type="predicted"/>
<evidence type="ECO:0000256" key="3">
    <source>
        <dbReference type="ARBA" id="ARBA00022723"/>
    </source>
</evidence>
<evidence type="ECO:0000256" key="8">
    <source>
        <dbReference type="ARBA" id="ARBA00023006"/>
    </source>
</evidence>
<dbReference type="GO" id="GO:0008270">
    <property type="term" value="F:zinc ion binding"/>
    <property type="evidence" value="ECO:0007669"/>
    <property type="project" value="UniProtKB-KW"/>
</dbReference>
<dbReference type="InterPro" id="IPR037213">
    <property type="entry name" value="Run_dom_sf"/>
</dbReference>
<dbReference type="GO" id="GO:0005770">
    <property type="term" value="C:late endosome"/>
    <property type="evidence" value="ECO:0007669"/>
    <property type="project" value="UniProtKB-SubCell"/>
</dbReference>
<evidence type="ECO:0000256" key="4">
    <source>
        <dbReference type="ARBA" id="ARBA00022737"/>
    </source>
</evidence>
<name>A0A0N4VAL3_ENTVE</name>
<evidence type="ECO:0000313" key="12">
    <source>
        <dbReference type="Proteomes" id="UP000274131"/>
    </source>
</evidence>
<gene>
    <name evidence="11" type="ORF">EVEC_LOCUS7028</name>
</gene>
<keyword evidence="4" id="KW-0677">Repeat</keyword>
<dbReference type="Pfam" id="PF13901">
    <property type="entry name" value="RH_dom"/>
    <property type="match status" value="1"/>
</dbReference>
<dbReference type="WBParaSite" id="EVEC_0000752601-mRNA-1">
    <property type="protein sequence ID" value="EVEC_0000752601-mRNA-1"/>
    <property type="gene ID" value="EVEC_0000752601"/>
</dbReference>
<dbReference type="InterPro" id="IPR051366">
    <property type="entry name" value="DEF8"/>
</dbReference>
<dbReference type="SMART" id="SM00593">
    <property type="entry name" value="RUN"/>
    <property type="match status" value="1"/>
</dbReference>
<evidence type="ECO:0000256" key="7">
    <source>
        <dbReference type="ARBA" id="ARBA00022833"/>
    </source>
</evidence>
<dbReference type="Pfam" id="PF02759">
    <property type="entry name" value="RUN"/>
    <property type="match status" value="1"/>
</dbReference>
<dbReference type="SMART" id="SM01175">
    <property type="entry name" value="DUF4206"/>
    <property type="match status" value="1"/>
</dbReference>
<keyword evidence="12" id="KW-1185">Reference proteome</keyword>
<evidence type="ECO:0000256" key="6">
    <source>
        <dbReference type="ARBA" id="ARBA00022771"/>
    </source>
</evidence>
<dbReference type="InterPro" id="IPR002219">
    <property type="entry name" value="PKC_DAG/PE"/>
</dbReference>
<dbReference type="PANTHER" id="PTHR12326">
    <property type="entry name" value="PLECKSTRIN HOMOLOGY DOMAIN CONTAINING PROTEIN"/>
    <property type="match status" value="1"/>
</dbReference>
<dbReference type="InterPro" id="IPR025258">
    <property type="entry name" value="RH_dom"/>
</dbReference>
<dbReference type="PROSITE" id="PS50081">
    <property type="entry name" value="ZF_DAG_PE_2"/>
    <property type="match status" value="1"/>
</dbReference>
<evidence type="ECO:0000256" key="5">
    <source>
        <dbReference type="ARBA" id="ARBA00022753"/>
    </source>
</evidence>
<dbReference type="Proteomes" id="UP000274131">
    <property type="component" value="Unassembled WGS sequence"/>
</dbReference>
<dbReference type="STRING" id="51028.A0A0N4VAL3"/>
<protein>
    <submittedName>
        <fullName evidence="13">RUN domain-containing protein</fullName>
    </submittedName>
</protein>